<name>A0A0G1WNW1_9BACT</name>
<dbReference type="Proteomes" id="UP000034265">
    <property type="component" value="Unassembled WGS sequence"/>
</dbReference>
<gene>
    <name evidence="1" type="ORF">UY11_C0012G0010</name>
</gene>
<evidence type="ECO:0000313" key="1">
    <source>
        <dbReference type="EMBL" id="KKU83875.1"/>
    </source>
</evidence>
<dbReference type="EMBL" id="LCOT01000012">
    <property type="protein sequence ID" value="KKU83875.1"/>
    <property type="molecule type" value="Genomic_DNA"/>
</dbReference>
<proteinExistence type="predicted"/>
<comment type="caution">
    <text evidence="1">The sequence shown here is derived from an EMBL/GenBank/DDBJ whole genome shotgun (WGS) entry which is preliminary data.</text>
</comment>
<evidence type="ECO:0000313" key="2">
    <source>
        <dbReference type="Proteomes" id="UP000034265"/>
    </source>
</evidence>
<reference evidence="1 2" key="1">
    <citation type="journal article" date="2015" name="Nature">
        <title>rRNA introns, odd ribosomes, and small enigmatic genomes across a large radiation of phyla.</title>
        <authorList>
            <person name="Brown C.T."/>
            <person name="Hug L.A."/>
            <person name="Thomas B.C."/>
            <person name="Sharon I."/>
            <person name="Castelle C.J."/>
            <person name="Singh A."/>
            <person name="Wilkins M.J."/>
            <person name="Williams K.H."/>
            <person name="Banfield J.F."/>
        </authorList>
    </citation>
    <scope>NUCLEOTIDE SEQUENCE [LARGE SCALE GENOMIC DNA]</scope>
</reference>
<sequence>MMGVGISIRGAYTKSTTQTISVVGLAFSGSAGSFLTDNFAPGQIITTTGFTAGGNNTTKTISTVTATTITVTDTTGLVNETGTGDELIAHQPINVSTGNGVNGTTGKPSIAGVTTTAANCMVFYAVAEATGVGPTPYPGLQRVLSDDTGTCGLGAGWMFKTTAGASGTFGFYGVVVDTIRTEFVVAVADGSGGTLIPPYHDTDTTMATIIDPLVGTVLPFGGSWTSTLSLATIGSKSTAGDAISALADSGVNPFHATSQISPAISATVLGGSQLNLVGATDLTGGILLCTFFFTAPRDYIDVGFVSSGGIQVVVADASNNYKSWMVGGQRSKTTSPDKRNFFAIQVDQATDTGYATSATPPTKTAITKFLFLEAPVIAIPLTCFNQMIKINKVVVAGGSTSFPLSFLDFLSVVNGYVLPFAIQQADGGALAYCPMQIGGSQAVMLDMQNFSVQFPRQASQSAGYLDFHVDDGVVGFIFDGRAGDIIKVRSALIQSVNKWKFEFLSTVSTSATWDFDGLTLIGAIPTLRNIGTSTTAGFQNMTFVDCDQIVQNSATLTGCTINGTLHATAALLSNNPAVIKNCTFTTTNDGDIGHSIQINTAGTYAFDGNIFTGGGPAAFGFHTQTDVDPSAETVTKSTHGYSDGDAIYYQDQGGSDTIGLTDGSLYYVNAVTADTLSFYDTKVNAIAGGSTGRANLSDGAAGQTHYIYSAKADVYNSTGSSTVTLNVTGTDIPTVRNSNGSTTNVIQSVTVALTVVDEATDPVEGVQIYFQKSATGKTWNYTSAAGNSAGDVDFVVSETLDSDLPQTGWVHVWNASTNTKQNYRYTSWTASTKTFALKTEVTGSATSTDGTDPDIKLISSSSNFLTTNFEEGDTIRNTTTGAWAVIDEIVDATHITTTPLSSGVWTSGNTYSMHRLAIAYTASTDLVDVPIFNGQTNASGDISTTYNYSAYGVDLPVTIRVRSNTGATKYIPYTTSGTIYSTGSSGTVVLTQDTVAT</sequence>
<accession>A0A0G1WNW1</accession>
<protein>
    <submittedName>
        <fullName evidence="1">Uncharacterized protein</fullName>
    </submittedName>
</protein>
<organism evidence="1 2">
    <name type="scientific">Candidatus Amesbacteria bacterium GW2011_GWC2_47_8</name>
    <dbReference type="NCBI Taxonomy" id="1618367"/>
    <lineage>
        <taxon>Bacteria</taxon>
        <taxon>Candidatus Amesiibacteriota</taxon>
    </lineage>
</organism>
<dbReference type="AlphaFoldDB" id="A0A0G1WNW1"/>